<feature type="compositionally biased region" description="Low complexity" evidence="1">
    <location>
        <begin position="30"/>
        <end position="44"/>
    </location>
</feature>
<comment type="caution">
    <text evidence="3">The sequence shown here is derived from an EMBL/GenBank/DDBJ whole genome shotgun (WGS) entry which is preliminary data.</text>
</comment>
<keyword evidence="4" id="KW-1185">Reference proteome</keyword>
<sequence length="114" mass="11659">MPSVRFRVALAALATAVSLTACGATSEDTGSTAAPASSGASQAGKVSANTASESEITAALEAAGVDNAARWTREVMEYRPYAADDPNLTSLRDNLAKYNPGQQTVDKIVSALVP</sequence>
<accession>A0ABW7AGF0</accession>
<reference evidence="3 4" key="1">
    <citation type="submission" date="2024-10" db="EMBL/GenBank/DDBJ databases">
        <authorList>
            <person name="Topkara A.R."/>
            <person name="Saygin H."/>
        </authorList>
    </citation>
    <scope>NUCLEOTIDE SEQUENCE [LARGE SCALE GENOMIC DNA]</scope>
    <source>
        <strain evidence="3 4">M3C6</strain>
    </source>
</reference>
<feature type="region of interest" description="Disordered" evidence="1">
    <location>
        <begin position="24"/>
        <end position="51"/>
    </location>
</feature>
<gene>
    <name evidence="3" type="ORF">ACFLIM_19510</name>
</gene>
<proteinExistence type="predicted"/>
<dbReference type="Proteomes" id="UP001603978">
    <property type="component" value="Unassembled WGS sequence"/>
</dbReference>
<evidence type="ECO:0000313" key="3">
    <source>
        <dbReference type="EMBL" id="MFG1705382.1"/>
    </source>
</evidence>
<name>A0ABW7AGF0_9ACTN</name>
<evidence type="ECO:0000256" key="1">
    <source>
        <dbReference type="SAM" id="MobiDB-lite"/>
    </source>
</evidence>
<protein>
    <submittedName>
        <fullName evidence="3">Uncharacterized protein</fullName>
    </submittedName>
</protein>
<keyword evidence="2" id="KW-0732">Signal</keyword>
<dbReference type="EMBL" id="JBICRM010000010">
    <property type="protein sequence ID" value="MFG1705382.1"/>
    <property type="molecule type" value="Genomic_DNA"/>
</dbReference>
<evidence type="ECO:0000313" key="4">
    <source>
        <dbReference type="Proteomes" id="UP001603978"/>
    </source>
</evidence>
<dbReference type="PROSITE" id="PS51257">
    <property type="entry name" value="PROKAR_LIPOPROTEIN"/>
    <property type="match status" value="1"/>
</dbReference>
<feature type="chain" id="PRO_5046088081" evidence="2">
    <location>
        <begin position="24"/>
        <end position="114"/>
    </location>
</feature>
<organism evidence="3 4">
    <name type="scientific">Nonomuraea marmarensis</name>
    <dbReference type="NCBI Taxonomy" id="3351344"/>
    <lineage>
        <taxon>Bacteria</taxon>
        <taxon>Bacillati</taxon>
        <taxon>Actinomycetota</taxon>
        <taxon>Actinomycetes</taxon>
        <taxon>Streptosporangiales</taxon>
        <taxon>Streptosporangiaceae</taxon>
        <taxon>Nonomuraea</taxon>
    </lineage>
</organism>
<evidence type="ECO:0000256" key="2">
    <source>
        <dbReference type="SAM" id="SignalP"/>
    </source>
</evidence>
<dbReference type="RefSeq" id="WP_393167343.1">
    <property type="nucleotide sequence ID" value="NZ_JBICRM010000010.1"/>
</dbReference>
<feature type="signal peptide" evidence="2">
    <location>
        <begin position="1"/>
        <end position="23"/>
    </location>
</feature>